<organism evidence="2 3">
    <name type="scientific">Orbilia ellipsospora</name>
    <dbReference type="NCBI Taxonomy" id="2528407"/>
    <lineage>
        <taxon>Eukaryota</taxon>
        <taxon>Fungi</taxon>
        <taxon>Dikarya</taxon>
        <taxon>Ascomycota</taxon>
        <taxon>Pezizomycotina</taxon>
        <taxon>Orbiliomycetes</taxon>
        <taxon>Orbiliales</taxon>
        <taxon>Orbiliaceae</taxon>
        <taxon>Orbilia</taxon>
    </lineage>
</organism>
<evidence type="ECO:0000313" key="2">
    <source>
        <dbReference type="EMBL" id="KAK6540994.1"/>
    </source>
</evidence>
<evidence type="ECO:0000256" key="1">
    <source>
        <dbReference type="SAM" id="SignalP"/>
    </source>
</evidence>
<dbReference type="Proteomes" id="UP001365542">
    <property type="component" value="Unassembled WGS sequence"/>
</dbReference>
<evidence type="ECO:0000313" key="3">
    <source>
        <dbReference type="Proteomes" id="UP001365542"/>
    </source>
</evidence>
<dbReference type="AlphaFoldDB" id="A0AAV9XGI5"/>
<reference evidence="2 3" key="1">
    <citation type="submission" date="2019-10" db="EMBL/GenBank/DDBJ databases">
        <authorList>
            <person name="Palmer J.M."/>
        </authorList>
    </citation>
    <scope>NUCLEOTIDE SEQUENCE [LARGE SCALE GENOMIC DNA]</scope>
    <source>
        <strain evidence="2 3">TWF694</strain>
    </source>
</reference>
<protein>
    <recommendedName>
        <fullName evidence="4">Secreted protein</fullName>
    </recommendedName>
</protein>
<gene>
    <name evidence="2" type="ORF">TWF694_008375</name>
</gene>
<comment type="caution">
    <text evidence="2">The sequence shown here is derived from an EMBL/GenBank/DDBJ whole genome shotgun (WGS) entry which is preliminary data.</text>
</comment>
<keyword evidence="1" id="KW-0732">Signal</keyword>
<feature type="signal peptide" evidence="1">
    <location>
        <begin position="1"/>
        <end position="22"/>
    </location>
</feature>
<keyword evidence="3" id="KW-1185">Reference proteome</keyword>
<dbReference type="EMBL" id="JAVHJO010000004">
    <property type="protein sequence ID" value="KAK6540994.1"/>
    <property type="molecule type" value="Genomic_DNA"/>
</dbReference>
<evidence type="ECO:0008006" key="4">
    <source>
        <dbReference type="Google" id="ProtNLM"/>
    </source>
</evidence>
<accession>A0AAV9XGI5</accession>
<feature type="chain" id="PRO_5043642634" description="Secreted protein" evidence="1">
    <location>
        <begin position="23"/>
        <end position="240"/>
    </location>
</feature>
<sequence>MLYEILVTAVVLIGLLIAPSTAAPGISKRWSLTSAQSTACSRIHAGKFTTYPTTYLTNLQFQCCYSRTQTLGSGGANIVEVMNWLDKSHNSEFKQQTFTLKATIANRCQQISCIGQYATYSVCDNNPIPKTHSWTGLELTDIIERFWDLTWPVGSWVDVQSKQIPKPRVISDTDTQWAQGQINKGATMWSCCTDSTKSNRQPLVSDRFLGTATSPSDNTRFVIAASGSKVCDPSKNAVGK</sequence>
<name>A0AAV9XGI5_9PEZI</name>
<proteinExistence type="predicted"/>